<dbReference type="Proteomes" id="UP000738349">
    <property type="component" value="Unassembled WGS sequence"/>
</dbReference>
<keyword evidence="2" id="KW-1185">Reference proteome</keyword>
<sequence length="150" mass="17132">MSVLHTPYIVLLLILSFPPSPVFFFPLPLPSFFPHILHTYLILFLHPAHLIRSPGPQLANKRLVDASTLALRNYYHCHPRLLYFVLVLVLVSSPSRLRSWLVPRAVYSWTEQDRTGLRLHRHRRRPFIHAGGTCVEVGACVCASSGLFEV</sequence>
<name>A0A9P9JEA3_9HYPO</name>
<dbReference type="AlphaFoldDB" id="A0A9P9JEA3"/>
<protein>
    <submittedName>
        <fullName evidence="1">Uncharacterized protein</fullName>
    </submittedName>
</protein>
<evidence type="ECO:0000313" key="1">
    <source>
        <dbReference type="EMBL" id="KAH7156979.1"/>
    </source>
</evidence>
<gene>
    <name evidence="1" type="ORF">EDB81DRAFT_408596</name>
</gene>
<comment type="caution">
    <text evidence="1">The sequence shown here is derived from an EMBL/GenBank/DDBJ whole genome shotgun (WGS) entry which is preliminary data.</text>
</comment>
<organism evidence="1 2">
    <name type="scientific">Dactylonectria macrodidyma</name>
    <dbReference type="NCBI Taxonomy" id="307937"/>
    <lineage>
        <taxon>Eukaryota</taxon>
        <taxon>Fungi</taxon>
        <taxon>Dikarya</taxon>
        <taxon>Ascomycota</taxon>
        <taxon>Pezizomycotina</taxon>
        <taxon>Sordariomycetes</taxon>
        <taxon>Hypocreomycetidae</taxon>
        <taxon>Hypocreales</taxon>
        <taxon>Nectriaceae</taxon>
        <taxon>Dactylonectria</taxon>
    </lineage>
</organism>
<proteinExistence type="predicted"/>
<reference evidence="1" key="1">
    <citation type="journal article" date="2021" name="Nat. Commun.">
        <title>Genetic determinants of endophytism in the Arabidopsis root mycobiome.</title>
        <authorList>
            <person name="Mesny F."/>
            <person name="Miyauchi S."/>
            <person name="Thiergart T."/>
            <person name="Pickel B."/>
            <person name="Atanasova L."/>
            <person name="Karlsson M."/>
            <person name="Huettel B."/>
            <person name="Barry K.W."/>
            <person name="Haridas S."/>
            <person name="Chen C."/>
            <person name="Bauer D."/>
            <person name="Andreopoulos W."/>
            <person name="Pangilinan J."/>
            <person name="LaButti K."/>
            <person name="Riley R."/>
            <person name="Lipzen A."/>
            <person name="Clum A."/>
            <person name="Drula E."/>
            <person name="Henrissat B."/>
            <person name="Kohler A."/>
            <person name="Grigoriev I.V."/>
            <person name="Martin F.M."/>
            <person name="Hacquard S."/>
        </authorList>
    </citation>
    <scope>NUCLEOTIDE SEQUENCE</scope>
    <source>
        <strain evidence="1">MPI-CAGE-AT-0147</strain>
    </source>
</reference>
<evidence type="ECO:0000313" key="2">
    <source>
        <dbReference type="Proteomes" id="UP000738349"/>
    </source>
</evidence>
<accession>A0A9P9JEA3</accession>
<dbReference type="EMBL" id="JAGMUV010000005">
    <property type="protein sequence ID" value="KAH7156979.1"/>
    <property type="molecule type" value="Genomic_DNA"/>
</dbReference>